<keyword evidence="3" id="KW-0067">ATP-binding</keyword>
<evidence type="ECO:0000259" key="5">
    <source>
        <dbReference type="PROSITE" id="PS51194"/>
    </source>
</evidence>
<dbReference type="Gene3D" id="3.40.50.10810">
    <property type="entry name" value="Tandem AAA-ATPase domain"/>
    <property type="match status" value="1"/>
</dbReference>
<accession>A0A3A2ZR66</accession>
<dbReference type="Proteomes" id="UP000266188">
    <property type="component" value="Unassembled WGS sequence"/>
</dbReference>
<dbReference type="STRING" id="2070753.A0A3A2ZR66"/>
<dbReference type="Pfam" id="PF00176">
    <property type="entry name" value="SNF2-rel_dom"/>
    <property type="match status" value="1"/>
</dbReference>
<keyword evidence="6" id="KW-0347">Helicase</keyword>
<organism evidence="6 7">
    <name type="scientific">Aspergillus sclerotialis</name>
    <dbReference type="NCBI Taxonomy" id="2070753"/>
    <lineage>
        <taxon>Eukaryota</taxon>
        <taxon>Fungi</taxon>
        <taxon>Dikarya</taxon>
        <taxon>Ascomycota</taxon>
        <taxon>Pezizomycotina</taxon>
        <taxon>Eurotiomycetes</taxon>
        <taxon>Eurotiomycetidae</taxon>
        <taxon>Eurotiales</taxon>
        <taxon>Aspergillaceae</taxon>
        <taxon>Aspergillus</taxon>
        <taxon>Aspergillus subgen. Polypaecilum</taxon>
    </lineage>
</organism>
<dbReference type="GO" id="GO:0008094">
    <property type="term" value="F:ATP-dependent activity, acting on DNA"/>
    <property type="evidence" value="ECO:0007669"/>
    <property type="project" value="TreeGrafter"/>
</dbReference>
<keyword evidence="2" id="KW-0378">Hydrolase</keyword>
<dbReference type="CDD" id="cd18793">
    <property type="entry name" value="SF2_C_SNF"/>
    <property type="match status" value="1"/>
</dbReference>
<dbReference type="EMBL" id="MVGC01000067">
    <property type="protein sequence ID" value="RJE24813.1"/>
    <property type="molecule type" value="Genomic_DNA"/>
</dbReference>
<dbReference type="InterPro" id="IPR000330">
    <property type="entry name" value="SNF2_N"/>
</dbReference>
<gene>
    <name evidence="6" type="ORF">PHISCL_02833</name>
</gene>
<evidence type="ECO:0000256" key="4">
    <source>
        <dbReference type="SAM" id="MobiDB-lite"/>
    </source>
</evidence>
<keyword evidence="7" id="KW-1185">Reference proteome</keyword>
<sequence>MTSIFSPQRVLDTLGPQTIQNSLDAQIKQESPKESLEVQVKQESPDDSSSESTYDIADSSPSFSLHPARVESESFDRARTLSNNDANDLRDGLELYIPVGVLKKPMSPDRFEEIVNLEKHDWIRTFTHVYTHHPEWCFVRIYVLPDDIRRKSIPRSNGTLRRALKDVMARVDRSLEAWNGGWTERDAHSSVDSVTAANEDSLWYIFNTLPNPDPSSELMRDPFARRAMMDLLSEGETVEDQPVAGLKTPLYAFQRRSAATMVQREAQPAQMLDPRLQACRTPFGQVYYYDKEEGSIILEKRMYSEPCGGILAESMGYGKTLICLAVILATRGHFPRIPTEYQDTEVRKRPSTASLVETAAAVAGRLSLPWKNHFDSLRHDGMLHTRCIEACQNNSGSYILPSHTPRYGGRRAAASHPRDSDQHIRICSGTLVIAPPNLVDHWEHEIMHHTEGLKVLVLRNPSDKAPPSDNLFQYDIVLFSRTRFEREADYQGSPFLQLHWLRVIVDEGHNAGGTGKMTTMLHFLGRLHFERRWIVSGTPGKGLYGVEVSLASRDSSGSDLPAATAAVLKDRKKTGSLVTSEVDAVSKLRYNVTKFLDVKPWSNGVASNDTANWTTYMTPTGEDGKRQKSPSLYATLKSLIVRHRSEEVHEETPLPPLHNKVTLLKPTFYDKLNLNLFIFIIAVNAVTSERTGPDYLFHSQNRKALGQTIRNLREAGFWWAGSLIYLEEAVKTAEGYMEKNQGRMSESDTGIITEGISIARKALACTSLQMLRGLAELGVFVQRFPEEAKEHWAIARLDDSKDTVMMGITQAREAQKSVTSNLGDIDPAASLPGDGLRNRLERERRLQGSKKNAQEIATHKTAPDKSSRNKSPKKSYLQGLFKILPSGSPLKQTQLVATTSAKLTYLLDKVQEYYQTEKIIIFYDNENLAYFICEGLDLLGIDFRIYANSLSPELRSKYLARFRQFDNLRIFLMDVHQASHGLHLANASRVFIVNPIWDPNVESQAIKRAHRIGQTREVHVETLILEDTLEHRMLNRRKNMSNEEIQHAEKDPLDDSTMSSIIQNEKFIPMSENETFHEMALLKHPAGFFDRHKLPIPDPVTRGMGFNPRHLLVRRQR</sequence>
<evidence type="ECO:0000313" key="6">
    <source>
        <dbReference type="EMBL" id="RJE24813.1"/>
    </source>
</evidence>
<feature type="region of interest" description="Disordered" evidence="4">
    <location>
        <begin position="815"/>
        <end position="872"/>
    </location>
</feature>
<protein>
    <submittedName>
        <fullName evidence="6">SNF2 family helicase</fullName>
    </submittedName>
</protein>
<feature type="region of interest" description="Disordered" evidence="4">
    <location>
        <begin position="25"/>
        <end position="69"/>
    </location>
</feature>
<dbReference type="InterPro" id="IPR049730">
    <property type="entry name" value="SNF2/RAD54-like_C"/>
</dbReference>
<feature type="compositionally biased region" description="Basic and acidic residues" evidence="4">
    <location>
        <begin position="857"/>
        <end position="867"/>
    </location>
</feature>
<feature type="domain" description="Helicase C-terminal" evidence="5">
    <location>
        <begin position="902"/>
        <end position="1053"/>
    </location>
</feature>
<dbReference type="PROSITE" id="PS51194">
    <property type="entry name" value="HELICASE_CTER"/>
    <property type="match status" value="1"/>
</dbReference>
<name>A0A3A2ZR66_9EURO</name>
<dbReference type="InterPro" id="IPR014001">
    <property type="entry name" value="Helicase_ATP-bd"/>
</dbReference>
<dbReference type="SMART" id="SM00487">
    <property type="entry name" value="DEXDc"/>
    <property type="match status" value="1"/>
</dbReference>
<dbReference type="Gene3D" id="3.40.50.300">
    <property type="entry name" value="P-loop containing nucleotide triphosphate hydrolases"/>
    <property type="match status" value="1"/>
</dbReference>
<evidence type="ECO:0000256" key="3">
    <source>
        <dbReference type="ARBA" id="ARBA00022840"/>
    </source>
</evidence>
<dbReference type="GO" id="GO:0004386">
    <property type="term" value="F:helicase activity"/>
    <property type="evidence" value="ECO:0007669"/>
    <property type="project" value="UniProtKB-KW"/>
</dbReference>
<dbReference type="SUPFAM" id="SSF52540">
    <property type="entry name" value="P-loop containing nucleoside triphosphate hydrolases"/>
    <property type="match status" value="2"/>
</dbReference>
<dbReference type="GO" id="GO:0005634">
    <property type="term" value="C:nucleus"/>
    <property type="evidence" value="ECO:0007669"/>
    <property type="project" value="TreeGrafter"/>
</dbReference>
<evidence type="ECO:0000313" key="7">
    <source>
        <dbReference type="Proteomes" id="UP000266188"/>
    </source>
</evidence>
<dbReference type="OrthoDB" id="2801544at2759"/>
<dbReference type="GO" id="GO:0016787">
    <property type="term" value="F:hydrolase activity"/>
    <property type="evidence" value="ECO:0007669"/>
    <property type="project" value="UniProtKB-KW"/>
</dbReference>
<dbReference type="PANTHER" id="PTHR45626">
    <property type="entry name" value="TRANSCRIPTION TERMINATION FACTOR 2-RELATED"/>
    <property type="match status" value="1"/>
</dbReference>
<proteinExistence type="predicted"/>
<comment type="caution">
    <text evidence="6">The sequence shown here is derived from an EMBL/GenBank/DDBJ whole genome shotgun (WGS) entry which is preliminary data.</text>
</comment>
<keyword evidence="1" id="KW-0547">Nucleotide-binding</keyword>
<reference evidence="7" key="1">
    <citation type="submission" date="2017-02" db="EMBL/GenBank/DDBJ databases">
        <authorList>
            <person name="Tafer H."/>
            <person name="Lopandic K."/>
        </authorList>
    </citation>
    <scope>NUCLEOTIDE SEQUENCE [LARGE SCALE GENOMIC DNA]</scope>
    <source>
        <strain evidence="7">CBS 366.77</strain>
    </source>
</reference>
<dbReference type="AlphaFoldDB" id="A0A3A2ZR66"/>
<dbReference type="Pfam" id="PF00271">
    <property type="entry name" value="Helicase_C"/>
    <property type="match status" value="1"/>
</dbReference>
<dbReference type="GO" id="GO:0006281">
    <property type="term" value="P:DNA repair"/>
    <property type="evidence" value="ECO:0007669"/>
    <property type="project" value="TreeGrafter"/>
</dbReference>
<dbReference type="PANTHER" id="PTHR45626:SF51">
    <property type="entry name" value="SNF2-RELATED DOMAIN-CONTAINING PROTEIN"/>
    <property type="match status" value="1"/>
</dbReference>
<dbReference type="InterPro" id="IPR038718">
    <property type="entry name" value="SNF2-like_sf"/>
</dbReference>
<feature type="compositionally biased region" description="Basic and acidic residues" evidence="4">
    <location>
        <begin position="836"/>
        <end position="846"/>
    </location>
</feature>
<dbReference type="GO" id="GO:0005524">
    <property type="term" value="F:ATP binding"/>
    <property type="evidence" value="ECO:0007669"/>
    <property type="project" value="UniProtKB-KW"/>
</dbReference>
<dbReference type="InterPro" id="IPR001650">
    <property type="entry name" value="Helicase_C-like"/>
</dbReference>
<evidence type="ECO:0000256" key="2">
    <source>
        <dbReference type="ARBA" id="ARBA00022801"/>
    </source>
</evidence>
<evidence type="ECO:0000256" key="1">
    <source>
        <dbReference type="ARBA" id="ARBA00022741"/>
    </source>
</evidence>
<dbReference type="InterPro" id="IPR027417">
    <property type="entry name" value="P-loop_NTPase"/>
</dbReference>
<dbReference type="InterPro" id="IPR050628">
    <property type="entry name" value="SNF2_RAD54_helicase_TF"/>
</dbReference>